<dbReference type="Proteomes" id="UP000612746">
    <property type="component" value="Unassembled WGS sequence"/>
</dbReference>
<sequence>MAIGGKGKSSRGAKSNKPQRGGRKHFSRDMWRGSEAAAAPEDKPGMWEARNNRGGDDSDSDDSSEEEESGSDNESDTDNKQKSKEGTSKQNDEADEEDEDEEADIVSDLSFVLEPAAQLNRQSVKQPANPNADDNANSSKAKSTRSTKSIDTSEPRTLSRREREEAEKAEARARYWKLHQAGKTEQARADLARLAIIRKQREEAARQKENERLAKEDAARKKKELSKTR</sequence>
<evidence type="ECO:0000313" key="4">
    <source>
        <dbReference type="Proteomes" id="UP000612746"/>
    </source>
</evidence>
<dbReference type="InterPro" id="IPR039876">
    <property type="entry name" value="HAP28"/>
</dbReference>
<comment type="caution">
    <text evidence="3">The sequence shown here is derived from an EMBL/GenBank/DDBJ whole genome shotgun (WGS) entry which is preliminary data.</text>
</comment>
<feature type="region of interest" description="Disordered" evidence="1">
    <location>
        <begin position="202"/>
        <end position="229"/>
    </location>
</feature>
<feature type="compositionally biased region" description="Basic and acidic residues" evidence="1">
    <location>
        <begin position="77"/>
        <end position="92"/>
    </location>
</feature>
<feature type="compositionally biased region" description="Basic and acidic residues" evidence="1">
    <location>
        <begin position="151"/>
        <end position="171"/>
    </location>
</feature>
<feature type="domain" description="Casein kinase substrate phosphoprotein PP28" evidence="2">
    <location>
        <begin position="130"/>
        <end position="212"/>
    </location>
</feature>
<dbReference type="EMBL" id="JAEPRA010000006">
    <property type="protein sequence ID" value="KAG2184266.1"/>
    <property type="molecule type" value="Genomic_DNA"/>
</dbReference>
<accession>A0A8H7UFW9</accession>
<evidence type="ECO:0000313" key="3">
    <source>
        <dbReference type="EMBL" id="KAG2184266.1"/>
    </source>
</evidence>
<evidence type="ECO:0000256" key="1">
    <source>
        <dbReference type="SAM" id="MobiDB-lite"/>
    </source>
</evidence>
<keyword evidence="4" id="KW-1185">Reference proteome</keyword>
<protein>
    <recommendedName>
        <fullName evidence="2">Casein kinase substrate phosphoprotein PP28 domain-containing protein</fullName>
    </recommendedName>
</protein>
<dbReference type="PANTHER" id="PTHR22055">
    <property type="entry name" value="28 KDA HEAT- AND ACID-STABLE PHOSPHOPROTEIN PDGF-ASSOCIATED PROTEIN"/>
    <property type="match status" value="1"/>
</dbReference>
<feature type="compositionally biased region" description="Low complexity" evidence="1">
    <location>
        <begin position="127"/>
        <end position="149"/>
    </location>
</feature>
<dbReference type="InterPro" id="IPR019380">
    <property type="entry name" value="Casein_kinase_sb_PP28"/>
</dbReference>
<feature type="region of interest" description="Disordered" evidence="1">
    <location>
        <begin position="1"/>
        <end position="171"/>
    </location>
</feature>
<feature type="compositionally biased region" description="Acidic residues" evidence="1">
    <location>
        <begin position="57"/>
        <end position="76"/>
    </location>
</feature>
<dbReference type="Pfam" id="PF10252">
    <property type="entry name" value="PP28"/>
    <property type="match status" value="1"/>
</dbReference>
<proteinExistence type="predicted"/>
<name>A0A8H7UFW9_9FUNG</name>
<reference evidence="3" key="1">
    <citation type="submission" date="2020-12" db="EMBL/GenBank/DDBJ databases">
        <title>Metabolic potential, ecology and presence of endohyphal bacteria is reflected in genomic diversity of Mucoromycotina.</title>
        <authorList>
            <person name="Muszewska A."/>
            <person name="Okrasinska A."/>
            <person name="Steczkiewicz K."/>
            <person name="Drgas O."/>
            <person name="Orlowska M."/>
            <person name="Perlinska-Lenart U."/>
            <person name="Aleksandrzak-Piekarczyk T."/>
            <person name="Szatraj K."/>
            <person name="Zielenkiewicz U."/>
            <person name="Pilsyk S."/>
            <person name="Malc E."/>
            <person name="Mieczkowski P."/>
            <person name="Kruszewska J.S."/>
            <person name="Biernat P."/>
            <person name="Pawlowska J."/>
        </authorList>
    </citation>
    <scope>NUCLEOTIDE SEQUENCE</scope>
    <source>
        <strain evidence="3">WA0000051536</strain>
    </source>
</reference>
<feature type="compositionally biased region" description="Basic and acidic residues" evidence="1">
    <location>
        <begin position="40"/>
        <end position="56"/>
    </location>
</feature>
<gene>
    <name evidence="3" type="ORF">INT44_009281</name>
</gene>
<evidence type="ECO:0000259" key="2">
    <source>
        <dbReference type="Pfam" id="PF10252"/>
    </source>
</evidence>
<dbReference type="AlphaFoldDB" id="A0A8H7UFW9"/>
<dbReference type="OrthoDB" id="21120at2759"/>
<feature type="compositionally biased region" description="Acidic residues" evidence="1">
    <location>
        <begin position="93"/>
        <end position="105"/>
    </location>
</feature>
<organism evidence="3 4">
    <name type="scientific">Umbelopsis vinacea</name>
    <dbReference type="NCBI Taxonomy" id="44442"/>
    <lineage>
        <taxon>Eukaryota</taxon>
        <taxon>Fungi</taxon>
        <taxon>Fungi incertae sedis</taxon>
        <taxon>Mucoromycota</taxon>
        <taxon>Mucoromycotina</taxon>
        <taxon>Umbelopsidomycetes</taxon>
        <taxon>Umbelopsidales</taxon>
        <taxon>Umbelopsidaceae</taxon>
        <taxon>Umbelopsis</taxon>
    </lineage>
</organism>